<dbReference type="AlphaFoldDB" id="A0AA38XEF1"/>
<keyword evidence="2" id="KW-1185">Reference proteome</keyword>
<comment type="caution">
    <text evidence="1">The sequence shown here is derived from an EMBL/GenBank/DDBJ whole genome shotgun (WGS) entry which is preliminary data.</text>
</comment>
<dbReference type="Proteomes" id="UP001172673">
    <property type="component" value="Unassembled WGS sequence"/>
</dbReference>
<protein>
    <submittedName>
        <fullName evidence="1">Uncharacterized protein</fullName>
    </submittedName>
</protein>
<name>A0AA38XEF1_9EURO</name>
<evidence type="ECO:0000313" key="1">
    <source>
        <dbReference type="EMBL" id="KAJ9611609.1"/>
    </source>
</evidence>
<evidence type="ECO:0000313" key="2">
    <source>
        <dbReference type="Proteomes" id="UP001172673"/>
    </source>
</evidence>
<reference evidence="1" key="1">
    <citation type="submission" date="2022-10" db="EMBL/GenBank/DDBJ databases">
        <title>Culturing micro-colonial fungi from biological soil crusts in the Mojave desert and describing Neophaeococcomyces mojavensis, and introducing the new genera and species Taxawa tesnikishii.</title>
        <authorList>
            <person name="Kurbessoian T."/>
            <person name="Stajich J.E."/>
        </authorList>
    </citation>
    <scope>NUCLEOTIDE SEQUENCE</scope>
    <source>
        <strain evidence="1">TK_41</strain>
    </source>
</reference>
<proteinExistence type="predicted"/>
<gene>
    <name evidence="1" type="ORF">H2200_004793</name>
</gene>
<dbReference type="EMBL" id="JAPDRK010000006">
    <property type="protein sequence ID" value="KAJ9611609.1"/>
    <property type="molecule type" value="Genomic_DNA"/>
</dbReference>
<sequence>MDTRCANPGLQLDVDIMILEYTLFQAIQAQFHLLSSELGSNAEQGNETQTRRELAIFDSFVRIFNARHSGYEHDAGSHFRLDVLEFLVLLSGLLPSPSLHFTNRMLEELKVQAKADLEARRAWQAARARHFRRLEKQPACKSDAMVHRDVEMQIYEAWKRTEQASTPAPDSEATKVFVLLSLTSRFMTISAKFFGLMEEMKPGLTREWIQVACELIFRTSLESLRLQTQYRCTDNLPTLEDCFAWGYIEPDTSVDIAGASNEEITDLINQMFRLGDTEDRDWTKFRLETLYEFSIATDASVSSQSSRLERLADRYPLEAFHTNLVPLLQNIWQLSCRDDLLGKPALVELEEGHLASLDIVGAEFERFASKVGLRSLFDSLEHINAPEGLSSTKGLLAGPSLSERYEHELKLEQRRQANGHANGTSPVIKLE</sequence>
<accession>A0AA38XEF1</accession>
<organism evidence="1 2">
    <name type="scientific">Cladophialophora chaetospira</name>
    <dbReference type="NCBI Taxonomy" id="386627"/>
    <lineage>
        <taxon>Eukaryota</taxon>
        <taxon>Fungi</taxon>
        <taxon>Dikarya</taxon>
        <taxon>Ascomycota</taxon>
        <taxon>Pezizomycotina</taxon>
        <taxon>Eurotiomycetes</taxon>
        <taxon>Chaetothyriomycetidae</taxon>
        <taxon>Chaetothyriales</taxon>
        <taxon>Herpotrichiellaceae</taxon>
        <taxon>Cladophialophora</taxon>
    </lineage>
</organism>